<dbReference type="InterPro" id="IPR011712">
    <property type="entry name" value="Sig_transdc_His_kin_sub3_dim/P"/>
</dbReference>
<dbReference type="Gene3D" id="3.30.565.10">
    <property type="entry name" value="Histidine kinase-like ATPase, C-terminal domain"/>
    <property type="match status" value="1"/>
</dbReference>
<dbReference type="Pfam" id="PF02518">
    <property type="entry name" value="HATPase_c"/>
    <property type="match status" value="1"/>
</dbReference>
<keyword evidence="5" id="KW-0472">Membrane</keyword>
<dbReference type="InterPro" id="IPR050482">
    <property type="entry name" value="Sensor_HK_TwoCompSys"/>
</dbReference>
<dbReference type="CDD" id="cd16917">
    <property type="entry name" value="HATPase_UhpB-NarQ-NarX-like"/>
    <property type="match status" value="1"/>
</dbReference>
<feature type="transmembrane region" description="Helical" evidence="5">
    <location>
        <begin position="93"/>
        <end position="118"/>
    </location>
</feature>
<dbReference type="InterPro" id="IPR003594">
    <property type="entry name" value="HATPase_dom"/>
</dbReference>
<keyword evidence="8" id="KW-1185">Reference proteome</keyword>
<evidence type="ECO:0000259" key="6">
    <source>
        <dbReference type="PROSITE" id="PS50109"/>
    </source>
</evidence>
<evidence type="ECO:0000256" key="1">
    <source>
        <dbReference type="ARBA" id="ARBA00022679"/>
    </source>
</evidence>
<evidence type="ECO:0000256" key="3">
    <source>
        <dbReference type="ARBA" id="ARBA00023012"/>
    </source>
</evidence>
<dbReference type="InterPro" id="IPR036890">
    <property type="entry name" value="HATPase_C_sf"/>
</dbReference>
<evidence type="ECO:0000313" key="7">
    <source>
        <dbReference type="EMBL" id="MFC3689737.1"/>
    </source>
</evidence>
<evidence type="ECO:0000256" key="2">
    <source>
        <dbReference type="ARBA" id="ARBA00022777"/>
    </source>
</evidence>
<dbReference type="EMBL" id="JBHRWW010000012">
    <property type="protein sequence ID" value="MFC3689737.1"/>
    <property type="molecule type" value="Genomic_DNA"/>
</dbReference>
<evidence type="ECO:0000313" key="8">
    <source>
        <dbReference type="Proteomes" id="UP001595685"/>
    </source>
</evidence>
<evidence type="ECO:0000256" key="5">
    <source>
        <dbReference type="SAM" id="Phobius"/>
    </source>
</evidence>
<dbReference type="Pfam" id="PF07730">
    <property type="entry name" value="HisKA_3"/>
    <property type="match status" value="1"/>
</dbReference>
<feature type="transmembrane region" description="Helical" evidence="5">
    <location>
        <begin position="62"/>
        <end position="87"/>
    </location>
</feature>
<feature type="domain" description="Histidine kinase" evidence="6">
    <location>
        <begin position="283"/>
        <end position="376"/>
    </location>
</feature>
<feature type="region of interest" description="Disordered" evidence="4">
    <location>
        <begin position="358"/>
        <end position="393"/>
    </location>
</feature>
<name>A0ABV7WLD6_9MICO</name>
<dbReference type="SMART" id="SM00387">
    <property type="entry name" value="HATPase_c"/>
    <property type="match status" value="1"/>
</dbReference>
<sequence>MTFLLRLVVLAMVSVGLAARLAAGGGDHAVFVGLAVLFCVLAVTSFLGLTGRGTAFVQRHPLVALVDVLLVVGSLLVSGGTSGVVLLGLGSALLVGVLLPVRVSGPIAVLLVSGYLAAVLQSPGGSEASFLVLVGLPLVLVSFTAVGAAVRTSSLAEQAAVVQLVEARARAAAADERLRLARDLHDVVGKSLQGVALHAQVLPRMAGDHAGLDTQARRVADAAGEAVRSVRQVMSAMRAADPTTGLADAVEGAVRTWEHSTGRAARLQVQGAGHRASGTLVAELVATLSEALENVHRHAPGCPVEVTLDHGADRALLVVRDSGPGLDAGLAASAPARGHFGLVGMRERVEGLGGRLDLTETPGGGTTVTADVPTAPGDDDLLLAAPAGSRDDR</sequence>
<dbReference type="RefSeq" id="WP_340294114.1">
    <property type="nucleotide sequence ID" value="NZ_JBBEOI010000139.1"/>
</dbReference>
<feature type="transmembrane region" description="Helical" evidence="5">
    <location>
        <begin position="130"/>
        <end position="150"/>
    </location>
</feature>
<keyword evidence="1" id="KW-0808">Transferase</keyword>
<dbReference type="Proteomes" id="UP001595685">
    <property type="component" value="Unassembled WGS sequence"/>
</dbReference>
<proteinExistence type="predicted"/>
<dbReference type="PANTHER" id="PTHR24421">
    <property type="entry name" value="NITRATE/NITRITE SENSOR PROTEIN NARX-RELATED"/>
    <property type="match status" value="1"/>
</dbReference>
<evidence type="ECO:0000256" key="4">
    <source>
        <dbReference type="SAM" id="MobiDB-lite"/>
    </source>
</evidence>
<dbReference type="Gene3D" id="1.20.5.1930">
    <property type="match status" value="1"/>
</dbReference>
<dbReference type="PROSITE" id="PS50109">
    <property type="entry name" value="HIS_KIN"/>
    <property type="match status" value="1"/>
</dbReference>
<gene>
    <name evidence="7" type="ORF">ACFOLH_15420</name>
</gene>
<feature type="transmembrane region" description="Helical" evidence="5">
    <location>
        <begin position="28"/>
        <end position="50"/>
    </location>
</feature>
<dbReference type="InterPro" id="IPR005467">
    <property type="entry name" value="His_kinase_dom"/>
</dbReference>
<reference evidence="8" key="1">
    <citation type="journal article" date="2019" name="Int. J. Syst. Evol. Microbiol.">
        <title>The Global Catalogue of Microorganisms (GCM) 10K type strain sequencing project: providing services to taxonomists for standard genome sequencing and annotation.</title>
        <authorList>
            <consortium name="The Broad Institute Genomics Platform"/>
            <consortium name="The Broad Institute Genome Sequencing Center for Infectious Disease"/>
            <person name="Wu L."/>
            <person name="Ma J."/>
        </authorList>
    </citation>
    <scope>NUCLEOTIDE SEQUENCE [LARGE SCALE GENOMIC DNA]</scope>
    <source>
        <strain evidence="8">NCAIM B.02333</strain>
    </source>
</reference>
<keyword evidence="5" id="KW-1133">Transmembrane helix</keyword>
<keyword evidence="3" id="KW-0902">Two-component regulatory system</keyword>
<keyword evidence="2 7" id="KW-0418">Kinase</keyword>
<organism evidence="7 8">
    <name type="scientific">Aquipuribacter hungaricus</name>
    <dbReference type="NCBI Taxonomy" id="545624"/>
    <lineage>
        <taxon>Bacteria</taxon>
        <taxon>Bacillati</taxon>
        <taxon>Actinomycetota</taxon>
        <taxon>Actinomycetes</taxon>
        <taxon>Micrococcales</taxon>
        <taxon>Intrasporangiaceae</taxon>
        <taxon>Aquipuribacter</taxon>
    </lineage>
</organism>
<dbReference type="PANTHER" id="PTHR24421:SF63">
    <property type="entry name" value="SENSOR HISTIDINE KINASE DESK"/>
    <property type="match status" value="1"/>
</dbReference>
<dbReference type="SUPFAM" id="SSF55874">
    <property type="entry name" value="ATPase domain of HSP90 chaperone/DNA topoisomerase II/histidine kinase"/>
    <property type="match status" value="1"/>
</dbReference>
<protein>
    <submittedName>
        <fullName evidence="7">Sensor histidine kinase</fullName>
    </submittedName>
</protein>
<accession>A0ABV7WLD6</accession>
<dbReference type="GO" id="GO:0016301">
    <property type="term" value="F:kinase activity"/>
    <property type="evidence" value="ECO:0007669"/>
    <property type="project" value="UniProtKB-KW"/>
</dbReference>
<keyword evidence="5" id="KW-0812">Transmembrane</keyword>
<comment type="caution">
    <text evidence="7">The sequence shown here is derived from an EMBL/GenBank/DDBJ whole genome shotgun (WGS) entry which is preliminary data.</text>
</comment>